<dbReference type="InParanoid" id="A0A7G1G878"/>
<dbReference type="RefSeq" id="WP_190614246.1">
    <property type="nucleotide sequence ID" value="NZ_AP018712.1"/>
</dbReference>
<gene>
    <name evidence="1" type="ORF">OSSY52_17470</name>
</gene>
<dbReference type="AlphaFoldDB" id="A0A7G1G878"/>
<proteinExistence type="predicted"/>
<sequence length="333" mass="39542">MSIQTILNILNSSDFKNHSINSNKRINIASHYLRNPKDLTERKMFYIYRILGKNAERKISRHLLHDFQFLIMHVLKKTSEGRFNDIQKFFKLNDEDIQMIKFLMFPDKFPPGGYIEGLKKYGVEFYNSKIILKKLKIKNFKEIYSLMTYVPLDETSPLIQKILDEILSINVLKTKKSYFLKVKDMFESLDEYSKKLIEIQLLNISYYHYRLITSKKVNGVLIDGSNVVRYKNKNSIDMITELLDSLYMQDTVFFPAIIVFDKNIEYILNQEGKDILKSLSDSKRILYESPADNLILYLASKSNYFIISNDKFRDNKMKVNKEKLIEIRRFFNE</sequence>
<reference evidence="1 2" key="1">
    <citation type="submission" date="2018-06" db="EMBL/GenBank/DDBJ databases">
        <title>Genome sequencing of Oceanotoga sp. sy52.</title>
        <authorList>
            <person name="Mori K."/>
        </authorList>
    </citation>
    <scope>NUCLEOTIDE SEQUENCE [LARGE SCALE GENOMIC DNA]</scope>
    <source>
        <strain evidence="2">sy52</strain>
    </source>
</reference>
<dbReference type="EMBL" id="AP018712">
    <property type="protein sequence ID" value="BBE31606.1"/>
    <property type="molecule type" value="Genomic_DNA"/>
</dbReference>
<dbReference type="Proteomes" id="UP000516361">
    <property type="component" value="Chromosome"/>
</dbReference>
<organism evidence="1 2">
    <name type="scientific">Tepiditoga spiralis</name>
    <dbReference type="NCBI Taxonomy" id="2108365"/>
    <lineage>
        <taxon>Bacteria</taxon>
        <taxon>Thermotogati</taxon>
        <taxon>Thermotogota</taxon>
        <taxon>Thermotogae</taxon>
        <taxon>Petrotogales</taxon>
        <taxon>Petrotogaceae</taxon>
        <taxon>Tepiditoga</taxon>
    </lineage>
</organism>
<name>A0A7G1G878_9BACT</name>
<evidence type="ECO:0000313" key="1">
    <source>
        <dbReference type="EMBL" id="BBE31606.1"/>
    </source>
</evidence>
<dbReference type="Gene3D" id="3.40.50.11980">
    <property type="match status" value="1"/>
</dbReference>
<keyword evidence="2" id="KW-1185">Reference proteome</keyword>
<evidence type="ECO:0000313" key="2">
    <source>
        <dbReference type="Proteomes" id="UP000516361"/>
    </source>
</evidence>
<protein>
    <submittedName>
        <fullName evidence="1">Uncharacterized protein</fullName>
    </submittedName>
</protein>
<dbReference type="KEGG" id="ocy:OSSY52_17470"/>
<accession>A0A7G1G878</accession>